<sequence>MRREGSPRWPRLPAPAFPRSSGVRAVRGRPARGDPPRSRSALLPASPWRRRSPCPYPL</sequence>
<organism evidence="2 3">
    <name type="scientific">Spirodela intermedia</name>
    <name type="common">Intermediate duckweed</name>
    <dbReference type="NCBI Taxonomy" id="51605"/>
    <lineage>
        <taxon>Eukaryota</taxon>
        <taxon>Viridiplantae</taxon>
        <taxon>Streptophyta</taxon>
        <taxon>Embryophyta</taxon>
        <taxon>Tracheophyta</taxon>
        <taxon>Spermatophyta</taxon>
        <taxon>Magnoliopsida</taxon>
        <taxon>Liliopsida</taxon>
        <taxon>Araceae</taxon>
        <taxon>Lemnoideae</taxon>
        <taxon>Spirodela</taxon>
    </lineage>
</organism>
<dbReference type="EMBL" id="LR746271">
    <property type="protein sequence ID" value="CAA7400269.1"/>
    <property type="molecule type" value="Genomic_DNA"/>
</dbReference>
<dbReference type="Proteomes" id="UP000663760">
    <property type="component" value="Chromosome 8"/>
</dbReference>
<proteinExistence type="predicted"/>
<gene>
    <name evidence="2" type="ORF">SI8410_08010947</name>
</gene>
<keyword evidence="3" id="KW-1185">Reference proteome</keyword>
<evidence type="ECO:0000256" key="1">
    <source>
        <dbReference type="SAM" id="MobiDB-lite"/>
    </source>
</evidence>
<protein>
    <submittedName>
        <fullName evidence="2">Uncharacterized protein</fullName>
    </submittedName>
</protein>
<reference evidence="2" key="1">
    <citation type="submission" date="2020-02" db="EMBL/GenBank/DDBJ databases">
        <authorList>
            <person name="Scholz U."/>
            <person name="Mascher M."/>
            <person name="Fiebig A."/>
        </authorList>
    </citation>
    <scope>NUCLEOTIDE SEQUENCE</scope>
</reference>
<evidence type="ECO:0000313" key="3">
    <source>
        <dbReference type="Proteomes" id="UP000663760"/>
    </source>
</evidence>
<evidence type="ECO:0000313" key="2">
    <source>
        <dbReference type="EMBL" id="CAA7400269.1"/>
    </source>
</evidence>
<feature type="region of interest" description="Disordered" evidence="1">
    <location>
        <begin position="1"/>
        <end position="58"/>
    </location>
</feature>
<dbReference type="AlphaFoldDB" id="A0A7I8KR09"/>
<name>A0A7I8KR09_SPIIN</name>
<accession>A0A7I8KR09</accession>